<protein>
    <submittedName>
        <fullName evidence="1">Uncharacterized protein</fullName>
    </submittedName>
</protein>
<gene>
    <name evidence="1" type="ORF">Cf1_00171</name>
</gene>
<evidence type="ECO:0000313" key="1">
    <source>
        <dbReference type="EMBL" id="AUE23034.1"/>
    </source>
</evidence>
<evidence type="ECO:0000313" key="2">
    <source>
        <dbReference type="Proteomes" id="UP000240395"/>
    </source>
</evidence>
<reference evidence="1 2" key="1">
    <citation type="submission" date="2017-10" db="EMBL/GenBank/DDBJ databases">
        <title>Antibacterial composition for extension of chilled fish shelf life and decreasing of risk of food-borne infections, bacteriophage strains for its preparation.</title>
        <authorList>
            <person name="Zulkarneev E.R."/>
            <person name="Aleshkin A.V."/>
            <person name="Rubalsky O.V."/>
            <person name="Kiseleva I.A."/>
            <person name="Rubalskii E.O."/>
            <person name="Lebedev S.N."/>
        </authorList>
    </citation>
    <scope>NUCLEOTIDE SEQUENCE [LARGE SCALE GENOMIC DNA]</scope>
</reference>
<dbReference type="EMBL" id="MG250484">
    <property type="protein sequence ID" value="AUE23034.1"/>
    <property type="molecule type" value="Genomic_DNA"/>
</dbReference>
<dbReference type="Proteomes" id="UP000240395">
    <property type="component" value="Segment"/>
</dbReference>
<proteinExistence type="predicted"/>
<organism evidence="1 2">
    <name type="scientific">Citrobacter phage CF1 ERZ-2017</name>
    <dbReference type="NCBI Taxonomy" id="2267236"/>
    <lineage>
        <taxon>Viruses</taxon>
        <taxon>Duplodnaviria</taxon>
        <taxon>Heunggongvirae</taxon>
        <taxon>Uroviricota</taxon>
        <taxon>Caudoviricetes</taxon>
        <taxon>Pantevenvirales</taxon>
        <taxon>Straboviridae</taxon>
        <taxon>Tevenvirinae</taxon>
        <taxon>Moonvirus</taxon>
        <taxon>Moonvirus cf1</taxon>
    </lineage>
</organism>
<sequence length="106" mass="12111">MKTYSEFMQINEVSVPKPTKAGGTEYYHIESSFDEASDMANGLGEFIRKAKSDLSKFTKTLEKDQKKPFNALAKKLDDFNDKVFREIYGGMISLTREFNAEVKKLP</sequence>
<keyword evidence="2" id="KW-1185">Reference proteome</keyword>
<accession>A0A2H4YGA5</accession>
<name>A0A2H4YGA5_9CAUD</name>